<proteinExistence type="predicted"/>
<keyword evidence="1" id="KW-1015">Disulfide bond</keyword>
<dbReference type="InterPro" id="IPR000867">
    <property type="entry name" value="IGFBP-like"/>
</dbReference>
<comment type="caution">
    <text evidence="4">The sequence shown here is derived from an EMBL/GenBank/DDBJ whole genome shotgun (WGS) entry which is preliminary data.</text>
</comment>
<dbReference type="PROSITE" id="PS51323">
    <property type="entry name" value="IGFBP_N_2"/>
    <property type="match status" value="1"/>
</dbReference>
<evidence type="ECO:0000256" key="1">
    <source>
        <dbReference type="ARBA" id="ARBA00023157"/>
    </source>
</evidence>
<organism evidence="4 5">
    <name type="scientific">Aldrovandia affinis</name>
    <dbReference type="NCBI Taxonomy" id="143900"/>
    <lineage>
        <taxon>Eukaryota</taxon>
        <taxon>Metazoa</taxon>
        <taxon>Chordata</taxon>
        <taxon>Craniata</taxon>
        <taxon>Vertebrata</taxon>
        <taxon>Euteleostomi</taxon>
        <taxon>Actinopterygii</taxon>
        <taxon>Neopterygii</taxon>
        <taxon>Teleostei</taxon>
        <taxon>Notacanthiformes</taxon>
        <taxon>Halosauridae</taxon>
        <taxon>Aldrovandia</taxon>
    </lineage>
</organism>
<dbReference type="EMBL" id="JAINUG010000001">
    <property type="protein sequence ID" value="KAJ8418996.1"/>
    <property type="molecule type" value="Genomic_DNA"/>
</dbReference>
<protein>
    <recommendedName>
        <fullName evidence="3">IGFBP N-terminal domain-containing protein</fullName>
    </recommendedName>
</protein>
<dbReference type="Proteomes" id="UP001221898">
    <property type="component" value="Unassembled WGS sequence"/>
</dbReference>
<gene>
    <name evidence="4" type="ORF">AAFF_G00004950</name>
</gene>
<dbReference type="SMART" id="SM00121">
    <property type="entry name" value="IB"/>
    <property type="match status" value="1"/>
</dbReference>
<dbReference type="SUPFAM" id="SSF57184">
    <property type="entry name" value="Growth factor receptor domain"/>
    <property type="match status" value="1"/>
</dbReference>
<accession>A0AAD7TDN4</accession>
<sequence length="307" mass="33516">MHGAWGLLWLWVCWFGLRCRGEAQERVRLGLGQTCGGWVVGQCDTNLTCVPTIIFGPEENTYPGVCSLANLPISCVPCSEVECPLKRQGCPAGHVTEPCGCCPQCARQRGQVCGGPHWGRGYCDQGLTCILLLGHARAIPPESGICKVLPGVQSNHMTDLLCPWMNVRKHRKRTGSMILVEVEEEVVPVCVVYGCEVQGDKCVCLERNCSSGTLPLSEDNCEDQLMRSRCNNVSCPAVPVPYCPPDSFLTIPYIPPRQCCPLLPALCTCAFERCPACPRGHHAHRVTRGNGHPGNCCHRYLCTPGEV</sequence>
<dbReference type="InterPro" id="IPR017891">
    <property type="entry name" value="Insulin_GF-bd_Cys-rich_CS"/>
</dbReference>
<dbReference type="PROSITE" id="PS00222">
    <property type="entry name" value="IGFBP_N_1"/>
    <property type="match status" value="1"/>
</dbReference>
<keyword evidence="5" id="KW-1185">Reference proteome</keyword>
<keyword evidence="2" id="KW-0732">Signal</keyword>
<evidence type="ECO:0000259" key="3">
    <source>
        <dbReference type="PROSITE" id="PS51323"/>
    </source>
</evidence>
<reference evidence="4" key="1">
    <citation type="journal article" date="2023" name="Science">
        <title>Genome structures resolve the early diversification of teleost fishes.</title>
        <authorList>
            <person name="Parey E."/>
            <person name="Louis A."/>
            <person name="Montfort J."/>
            <person name="Bouchez O."/>
            <person name="Roques C."/>
            <person name="Iampietro C."/>
            <person name="Lluch J."/>
            <person name="Castinel A."/>
            <person name="Donnadieu C."/>
            <person name="Desvignes T."/>
            <person name="Floi Bucao C."/>
            <person name="Jouanno E."/>
            <person name="Wen M."/>
            <person name="Mejri S."/>
            <person name="Dirks R."/>
            <person name="Jansen H."/>
            <person name="Henkel C."/>
            <person name="Chen W.J."/>
            <person name="Zahm M."/>
            <person name="Cabau C."/>
            <person name="Klopp C."/>
            <person name="Thompson A.W."/>
            <person name="Robinson-Rechavi M."/>
            <person name="Braasch I."/>
            <person name="Lecointre G."/>
            <person name="Bobe J."/>
            <person name="Postlethwait J.H."/>
            <person name="Berthelot C."/>
            <person name="Roest Crollius H."/>
            <person name="Guiguen Y."/>
        </authorList>
    </citation>
    <scope>NUCLEOTIDE SEQUENCE</scope>
    <source>
        <strain evidence="4">NC1722</strain>
    </source>
</reference>
<feature type="chain" id="PRO_5042133918" description="IGFBP N-terminal domain-containing protein" evidence="2">
    <location>
        <begin position="24"/>
        <end position="307"/>
    </location>
</feature>
<dbReference type="InterPro" id="IPR009030">
    <property type="entry name" value="Growth_fac_rcpt_cys_sf"/>
</dbReference>
<evidence type="ECO:0000256" key="2">
    <source>
        <dbReference type="SAM" id="SignalP"/>
    </source>
</evidence>
<feature type="domain" description="IGFBP N-terminal" evidence="3">
    <location>
        <begin position="71"/>
        <end position="149"/>
    </location>
</feature>
<dbReference type="Pfam" id="PF00219">
    <property type="entry name" value="IGFBP"/>
    <property type="match status" value="1"/>
</dbReference>
<feature type="signal peptide" evidence="2">
    <location>
        <begin position="1"/>
        <end position="23"/>
    </location>
</feature>
<name>A0AAD7TDN4_9TELE</name>
<dbReference type="GO" id="GO:0005576">
    <property type="term" value="C:extracellular region"/>
    <property type="evidence" value="ECO:0007669"/>
    <property type="project" value="InterPro"/>
</dbReference>
<evidence type="ECO:0000313" key="4">
    <source>
        <dbReference type="EMBL" id="KAJ8418996.1"/>
    </source>
</evidence>
<dbReference type="Gene3D" id="4.10.40.20">
    <property type="match status" value="1"/>
</dbReference>
<dbReference type="AlphaFoldDB" id="A0AAD7TDN4"/>
<evidence type="ECO:0000313" key="5">
    <source>
        <dbReference type="Proteomes" id="UP001221898"/>
    </source>
</evidence>